<evidence type="ECO:0000313" key="2">
    <source>
        <dbReference type="EMBL" id="CAD8064809.1"/>
    </source>
</evidence>
<dbReference type="AlphaFoldDB" id="A0A8S1LD59"/>
<name>A0A8S1LD59_9CILI</name>
<feature type="compositionally biased region" description="Polar residues" evidence="1">
    <location>
        <begin position="145"/>
        <end position="154"/>
    </location>
</feature>
<reference evidence="2" key="1">
    <citation type="submission" date="2021-01" db="EMBL/GenBank/DDBJ databases">
        <authorList>
            <consortium name="Genoscope - CEA"/>
            <person name="William W."/>
        </authorList>
    </citation>
    <scope>NUCLEOTIDE SEQUENCE</scope>
</reference>
<dbReference type="Proteomes" id="UP000692954">
    <property type="component" value="Unassembled WGS sequence"/>
</dbReference>
<sequence length="260" mass="28247">MNLILFLNTRSFKHTICIICKLFNELSQYWKQFQLQQIVQPSKYLQQIQLYNAVSKLLTTLGTNSGFADFGMQGAYGQPQGGFGQPQGGFGQPQGGFGQPQGGFGQPQGGFGQPQGGFGQPQGGFGQQQGGFGQQQQGSFGTQGAFNNQPQAGFSQPQNIQNNYSNQPPNQPNNQIYGNPPTAGFGQTNGTPNPYSCLNQGPQIMASQSMKVPQQYQTPQQPQVQPVIPPQQPIGQQTNNYNNQGLDDLEARLRNLDKGL</sequence>
<protein>
    <submittedName>
        <fullName evidence="2">Uncharacterized protein</fullName>
    </submittedName>
</protein>
<evidence type="ECO:0000256" key="1">
    <source>
        <dbReference type="SAM" id="MobiDB-lite"/>
    </source>
</evidence>
<comment type="caution">
    <text evidence="2">The sequence shown here is derived from an EMBL/GenBank/DDBJ whole genome shotgun (WGS) entry which is preliminary data.</text>
</comment>
<keyword evidence="3" id="KW-1185">Reference proteome</keyword>
<feature type="region of interest" description="Disordered" evidence="1">
    <location>
        <begin position="79"/>
        <end position="247"/>
    </location>
</feature>
<feature type="compositionally biased region" description="Low complexity" evidence="1">
    <location>
        <begin position="134"/>
        <end position="144"/>
    </location>
</feature>
<feature type="compositionally biased region" description="Low complexity" evidence="1">
    <location>
        <begin position="213"/>
        <end position="226"/>
    </location>
</feature>
<gene>
    <name evidence="2" type="ORF">PSON_ATCC_30995.1.T0190303</name>
</gene>
<feature type="compositionally biased region" description="Gly residues" evidence="1">
    <location>
        <begin position="79"/>
        <end position="133"/>
    </location>
</feature>
<organism evidence="2 3">
    <name type="scientific">Paramecium sonneborni</name>
    <dbReference type="NCBI Taxonomy" id="65129"/>
    <lineage>
        <taxon>Eukaryota</taxon>
        <taxon>Sar</taxon>
        <taxon>Alveolata</taxon>
        <taxon>Ciliophora</taxon>
        <taxon>Intramacronucleata</taxon>
        <taxon>Oligohymenophorea</taxon>
        <taxon>Peniculida</taxon>
        <taxon>Parameciidae</taxon>
        <taxon>Paramecium</taxon>
    </lineage>
</organism>
<dbReference type="EMBL" id="CAJJDN010000019">
    <property type="protein sequence ID" value="CAD8064809.1"/>
    <property type="molecule type" value="Genomic_DNA"/>
</dbReference>
<feature type="compositionally biased region" description="Low complexity" evidence="1">
    <location>
        <begin position="155"/>
        <end position="181"/>
    </location>
</feature>
<accession>A0A8S1LD59</accession>
<feature type="compositionally biased region" description="Polar residues" evidence="1">
    <location>
        <begin position="185"/>
        <end position="212"/>
    </location>
</feature>
<evidence type="ECO:0000313" key="3">
    <source>
        <dbReference type="Proteomes" id="UP000692954"/>
    </source>
</evidence>
<proteinExistence type="predicted"/>